<evidence type="ECO:0000313" key="3">
    <source>
        <dbReference type="Proteomes" id="UP001139354"/>
    </source>
</evidence>
<proteinExistence type="predicted"/>
<sequence length="290" mass="28985">MSSFSRLIDMASKALDKGTSSSNSSQAGGRDWRAMLRDVAGAVTGDTPQRAQTDPRARYAPPLAGTSGAAEPTSASVGLTPPSGTASPSPRAGAGVTPPAADAADRAAIARYEYLLQTSDPHQVEAIHREAFARLTPQQRAQVQAGMRAELLPAEQPRSAEAGDLARSAARTEAMRPGIMAGLLARAGRGGRPGGSGARNTALRGAGGLLGAVAGGAILSAVAAPLLAQAAGMGVDFEQIASGLDLDAIAGGLDVGATGDLVSGAGDVVSGFGDQLSNFEIPGFGDLFGR</sequence>
<protein>
    <submittedName>
        <fullName evidence="2">Cation-transporting ATPase</fullName>
    </submittedName>
</protein>
<accession>A0A9X1S497</accession>
<dbReference type="AlphaFoldDB" id="A0A9X1S497"/>
<dbReference type="EMBL" id="JAGTTN010000004">
    <property type="protein sequence ID" value="MCC2033297.1"/>
    <property type="molecule type" value="Genomic_DNA"/>
</dbReference>
<reference evidence="2" key="1">
    <citation type="submission" date="2021-04" db="EMBL/GenBank/DDBJ databases">
        <title>Microbacterium tenobrionis sp. nov. and Microbacterium allomyrinae sp. nov., isolated from larvae of Tenobrio molitor and Allomyrina dichotoma, respectively.</title>
        <authorList>
            <person name="Lee S.D."/>
        </authorList>
    </citation>
    <scope>NUCLEOTIDE SEQUENCE</scope>
    <source>
        <strain evidence="2">BWT-G7</strain>
    </source>
</reference>
<name>A0A9X1S497_9MICO</name>
<dbReference type="Proteomes" id="UP001139354">
    <property type="component" value="Unassembled WGS sequence"/>
</dbReference>
<evidence type="ECO:0000256" key="1">
    <source>
        <dbReference type="SAM" id="MobiDB-lite"/>
    </source>
</evidence>
<dbReference type="RefSeq" id="WP_229385259.1">
    <property type="nucleotide sequence ID" value="NZ_JAGTTN010000004.1"/>
</dbReference>
<organism evidence="2 3">
    <name type="scientific">Microbacterium allomyrinae</name>
    <dbReference type="NCBI Taxonomy" id="2830666"/>
    <lineage>
        <taxon>Bacteria</taxon>
        <taxon>Bacillati</taxon>
        <taxon>Actinomycetota</taxon>
        <taxon>Actinomycetes</taxon>
        <taxon>Micrococcales</taxon>
        <taxon>Microbacteriaceae</taxon>
        <taxon>Microbacterium</taxon>
    </lineage>
</organism>
<comment type="caution">
    <text evidence="2">The sequence shown here is derived from an EMBL/GenBank/DDBJ whole genome shotgun (WGS) entry which is preliminary data.</text>
</comment>
<gene>
    <name evidence="2" type="ORF">KEC57_14005</name>
</gene>
<keyword evidence="3" id="KW-1185">Reference proteome</keyword>
<feature type="compositionally biased region" description="Polar residues" evidence="1">
    <location>
        <begin position="73"/>
        <end position="88"/>
    </location>
</feature>
<evidence type="ECO:0000313" key="2">
    <source>
        <dbReference type="EMBL" id="MCC2033297.1"/>
    </source>
</evidence>
<feature type="compositionally biased region" description="Polar residues" evidence="1">
    <location>
        <begin position="18"/>
        <end position="27"/>
    </location>
</feature>
<feature type="region of interest" description="Disordered" evidence="1">
    <location>
        <begin position="1"/>
        <end position="100"/>
    </location>
</feature>